<comment type="caution">
    <text evidence="2">The sequence shown here is derived from an EMBL/GenBank/DDBJ whole genome shotgun (WGS) entry which is preliminary data.</text>
</comment>
<keyword evidence="2" id="KW-0969">Cilium</keyword>
<dbReference type="SUPFAM" id="SSF160544">
    <property type="entry name" value="EscU C-terminal domain-like"/>
    <property type="match status" value="1"/>
</dbReference>
<evidence type="ECO:0000313" key="3">
    <source>
        <dbReference type="Proteomes" id="UP000256599"/>
    </source>
</evidence>
<dbReference type="InterPro" id="IPR029025">
    <property type="entry name" value="T3SS_substrate_exporter_C"/>
</dbReference>
<reference evidence="2 3" key="1">
    <citation type="submission" date="2018-04" db="EMBL/GenBank/DDBJ databases">
        <title>Novel Campyloabacter and Helicobacter Species and Strains.</title>
        <authorList>
            <person name="Mannion A.J."/>
            <person name="Shen Z."/>
            <person name="Fox J.G."/>
        </authorList>
    </citation>
    <scope>NUCLEOTIDE SEQUENCE [LARGE SCALE GENOMIC DNA]</scope>
    <source>
        <strain evidence="2 3">MIT 98-6070</strain>
    </source>
</reference>
<dbReference type="Proteomes" id="UP000256599">
    <property type="component" value="Unassembled WGS sequence"/>
</dbReference>
<dbReference type="AlphaFoldDB" id="A0A3D8I589"/>
<dbReference type="RefSeq" id="WP_104699560.1">
    <property type="nucleotide sequence ID" value="NZ_FZPP01000007.1"/>
</dbReference>
<keyword evidence="2" id="KW-0282">Flagellum</keyword>
<gene>
    <name evidence="2" type="ORF">CQA63_03615</name>
</gene>
<sequence length="92" mass="10307">MQDKKAVALSYNIKDDSAPRVVAKGRNELAARIIAKAKEFDVPLFANALLVDSLLEVPLESHIPPEMYNAVVEVFVWLLKCEREAQLSKDIL</sequence>
<keyword evidence="2" id="KW-0966">Cell projection</keyword>
<name>A0A3D8I589_9HELI</name>
<dbReference type="GO" id="GO:0009306">
    <property type="term" value="P:protein secretion"/>
    <property type="evidence" value="ECO:0007669"/>
    <property type="project" value="InterPro"/>
</dbReference>
<dbReference type="PANTHER" id="PTHR30531:SF12">
    <property type="entry name" value="FLAGELLAR BIOSYNTHETIC PROTEIN FLHB"/>
    <property type="match status" value="1"/>
</dbReference>
<dbReference type="InterPro" id="IPR006135">
    <property type="entry name" value="T3SS_substrate_exporter"/>
</dbReference>
<dbReference type="GO" id="GO:0005886">
    <property type="term" value="C:plasma membrane"/>
    <property type="evidence" value="ECO:0007669"/>
    <property type="project" value="TreeGrafter"/>
</dbReference>
<dbReference type="OrthoDB" id="5244399at2"/>
<accession>A0A3D8I589</accession>
<dbReference type="PANTHER" id="PTHR30531">
    <property type="entry name" value="FLAGELLAR BIOSYNTHETIC PROTEIN FLHB"/>
    <property type="match status" value="1"/>
</dbReference>
<comment type="similarity">
    <text evidence="1">Belongs to the type III secretion exporter family.</text>
</comment>
<evidence type="ECO:0000313" key="2">
    <source>
        <dbReference type="EMBL" id="RDU60313.1"/>
    </source>
</evidence>
<protein>
    <submittedName>
        <fullName evidence="2">Flagellar biosynthesis protein FlhB</fullName>
    </submittedName>
</protein>
<proteinExistence type="inferred from homology"/>
<organism evidence="2 3">
    <name type="scientific">Helicobacter marmotae</name>
    <dbReference type="NCBI Taxonomy" id="152490"/>
    <lineage>
        <taxon>Bacteria</taxon>
        <taxon>Pseudomonadati</taxon>
        <taxon>Campylobacterota</taxon>
        <taxon>Epsilonproteobacteria</taxon>
        <taxon>Campylobacterales</taxon>
        <taxon>Helicobacteraceae</taxon>
        <taxon>Helicobacter</taxon>
    </lineage>
</organism>
<dbReference type="Gene3D" id="3.40.1690.10">
    <property type="entry name" value="secretion proteins EscU"/>
    <property type="match status" value="1"/>
</dbReference>
<dbReference type="Pfam" id="PF01312">
    <property type="entry name" value="Bac_export_2"/>
    <property type="match status" value="1"/>
</dbReference>
<evidence type="ECO:0000256" key="1">
    <source>
        <dbReference type="ARBA" id="ARBA00010690"/>
    </source>
</evidence>
<keyword evidence="3" id="KW-1185">Reference proteome</keyword>
<dbReference type="EMBL" id="NXLR01000004">
    <property type="protein sequence ID" value="RDU60313.1"/>
    <property type="molecule type" value="Genomic_DNA"/>
</dbReference>